<feature type="transmembrane region" description="Helical" evidence="2">
    <location>
        <begin position="9"/>
        <end position="28"/>
    </location>
</feature>
<keyword evidence="2" id="KW-0812">Transmembrane</keyword>
<feature type="compositionally biased region" description="Low complexity" evidence="1">
    <location>
        <begin position="75"/>
        <end position="97"/>
    </location>
</feature>
<feature type="transmembrane region" description="Helical" evidence="2">
    <location>
        <begin position="34"/>
        <end position="52"/>
    </location>
</feature>
<dbReference type="EMBL" id="FNYD01000002">
    <property type="protein sequence ID" value="SEI81551.1"/>
    <property type="molecule type" value="Genomic_DNA"/>
</dbReference>
<feature type="region of interest" description="Disordered" evidence="1">
    <location>
        <begin position="66"/>
        <end position="102"/>
    </location>
</feature>
<feature type="compositionally biased region" description="Basic and acidic residues" evidence="1">
    <location>
        <begin position="139"/>
        <end position="156"/>
    </location>
</feature>
<dbReference type="AlphaFoldDB" id="A0A1H6TNG7"/>
<dbReference type="OrthoDB" id="9807941at2"/>
<accession>A0A1H6TNG7</accession>
<evidence type="ECO:0000256" key="1">
    <source>
        <dbReference type="SAM" id="MobiDB-lite"/>
    </source>
</evidence>
<dbReference type="RefSeq" id="WP_092362937.1">
    <property type="nucleotide sequence ID" value="NZ_BMGV01000002.1"/>
</dbReference>
<dbReference type="Gene3D" id="1.10.150.20">
    <property type="entry name" value="5' to 3' exonuclease, C-terminal subdomain"/>
    <property type="match status" value="1"/>
</dbReference>
<reference evidence="3 4" key="1">
    <citation type="submission" date="2016-10" db="EMBL/GenBank/DDBJ databases">
        <authorList>
            <person name="de Groot N.N."/>
        </authorList>
    </citation>
    <scope>NUCLEOTIDE SEQUENCE [LARGE SCALE GENOMIC DNA]</scope>
    <source>
        <strain evidence="3 4">DSM 29340</strain>
    </source>
</reference>
<sequence length="234" mass="24515">MAADMDKTCAALCWGMAGLLALLLAIALGNAVPLILALLVAALIGLGAALLLQRLVCSGGRNAPAPFEETKAADPDTVAPTAPQTAADPAPAAAPDPGGDIEIGSTLLAQEQELAARKGTWRYEPEGKQAVNAPADTGDGDRPAILDRPRGGKADDLKRIKGIGPKLERLCNEMGFYHFDQIAGWTDREIAWVDANLVGFRGRVSRDGWVAQARTLAAGGETEFSSRVDKGDVY</sequence>
<protein>
    <submittedName>
        <fullName evidence="3">NADH-quinone oxidoreductase subunit E</fullName>
    </submittedName>
</protein>
<dbReference type="STRING" id="1227549.SAMN05444007_102406"/>
<organism evidence="3 4">
    <name type="scientific">Cribrihabitans marinus</name>
    <dbReference type="NCBI Taxonomy" id="1227549"/>
    <lineage>
        <taxon>Bacteria</taxon>
        <taxon>Pseudomonadati</taxon>
        <taxon>Pseudomonadota</taxon>
        <taxon>Alphaproteobacteria</taxon>
        <taxon>Rhodobacterales</taxon>
        <taxon>Paracoccaceae</taxon>
        <taxon>Cribrihabitans</taxon>
    </lineage>
</organism>
<keyword evidence="4" id="KW-1185">Reference proteome</keyword>
<evidence type="ECO:0000256" key="2">
    <source>
        <dbReference type="SAM" id="Phobius"/>
    </source>
</evidence>
<keyword evidence="2" id="KW-0472">Membrane</keyword>
<gene>
    <name evidence="3" type="ORF">SAMN05444007_102406</name>
</gene>
<evidence type="ECO:0000313" key="4">
    <source>
        <dbReference type="Proteomes" id="UP000199379"/>
    </source>
</evidence>
<proteinExistence type="predicted"/>
<dbReference type="Proteomes" id="UP000199379">
    <property type="component" value="Unassembled WGS sequence"/>
</dbReference>
<evidence type="ECO:0000313" key="3">
    <source>
        <dbReference type="EMBL" id="SEI81551.1"/>
    </source>
</evidence>
<keyword evidence="2" id="KW-1133">Transmembrane helix</keyword>
<feature type="region of interest" description="Disordered" evidence="1">
    <location>
        <begin position="118"/>
        <end position="156"/>
    </location>
</feature>
<name>A0A1H6TNG7_9RHOB</name>